<dbReference type="Pfam" id="PF24626">
    <property type="entry name" value="SH3_Tf2-1"/>
    <property type="match status" value="1"/>
</dbReference>
<evidence type="ECO:0000256" key="2">
    <source>
        <dbReference type="ARBA" id="ARBA00022695"/>
    </source>
</evidence>
<proteinExistence type="predicted"/>
<evidence type="ECO:0000313" key="11">
    <source>
        <dbReference type="Proteomes" id="UP001234989"/>
    </source>
</evidence>
<dbReference type="PANTHER" id="PTHR34072">
    <property type="entry name" value="ENZYMATIC POLYPROTEIN-RELATED"/>
    <property type="match status" value="1"/>
</dbReference>
<keyword evidence="6" id="KW-0695">RNA-directed DNA polymerase</keyword>
<dbReference type="EMBL" id="CP133620">
    <property type="protein sequence ID" value="WMV45261.1"/>
    <property type="molecule type" value="Genomic_DNA"/>
</dbReference>
<evidence type="ECO:0008006" key="12">
    <source>
        <dbReference type="Google" id="ProtNLM"/>
    </source>
</evidence>
<feature type="domain" description="Reverse transcriptase RNase H-like" evidence="8">
    <location>
        <begin position="193"/>
        <end position="287"/>
    </location>
</feature>
<dbReference type="CDD" id="cd09274">
    <property type="entry name" value="RNase_HI_RT_Ty3"/>
    <property type="match status" value="1"/>
</dbReference>
<feature type="region of interest" description="Disordered" evidence="7">
    <location>
        <begin position="83"/>
        <end position="118"/>
    </location>
</feature>
<reference evidence="10" key="1">
    <citation type="submission" date="2023-08" db="EMBL/GenBank/DDBJ databases">
        <title>A de novo genome assembly of Solanum verrucosum Schlechtendal, a Mexican diploid species geographically isolated from the other diploid A-genome species in potato relatives.</title>
        <authorList>
            <person name="Hosaka K."/>
        </authorList>
    </citation>
    <scope>NUCLEOTIDE SEQUENCE</scope>
    <source>
        <tissue evidence="10">Young leaves</tissue>
    </source>
</reference>
<evidence type="ECO:0000259" key="9">
    <source>
        <dbReference type="Pfam" id="PF24626"/>
    </source>
</evidence>
<gene>
    <name evidence="10" type="ORF">MTR67_038646</name>
</gene>
<dbReference type="SUPFAM" id="SSF56672">
    <property type="entry name" value="DNA/RNA polymerases"/>
    <property type="match status" value="1"/>
</dbReference>
<dbReference type="Gene3D" id="3.10.20.370">
    <property type="match status" value="1"/>
</dbReference>
<feature type="compositionally biased region" description="Polar residues" evidence="7">
    <location>
        <begin position="96"/>
        <end position="107"/>
    </location>
</feature>
<name>A0AAF0UGN0_SOLVR</name>
<dbReference type="FunFam" id="3.30.70.270:FF:000020">
    <property type="entry name" value="Transposon Tf2-6 polyprotein-like Protein"/>
    <property type="match status" value="1"/>
</dbReference>
<evidence type="ECO:0000259" key="8">
    <source>
        <dbReference type="Pfam" id="PF17917"/>
    </source>
</evidence>
<evidence type="ECO:0000256" key="6">
    <source>
        <dbReference type="ARBA" id="ARBA00022918"/>
    </source>
</evidence>
<keyword evidence="2" id="KW-0548">Nucleotidyltransferase</keyword>
<evidence type="ECO:0000313" key="10">
    <source>
        <dbReference type="EMBL" id="WMV45261.1"/>
    </source>
</evidence>
<feature type="domain" description="Tf2-1-like SH3-like" evidence="9">
    <location>
        <begin position="303"/>
        <end position="354"/>
    </location>
</feature>
<evidence type="ECO:0000256" key="5">
    <source>
        <dbReference type="ARBA" id="ARBA00022801"/>
    </source>
</evidence>
<keyword evidence="4" id="KW-0255">Endonuclease</keyword>
<evidence type="ECO:0000256" key="1">
    <source>
        <dbReference type="ARBA" id="ARBA00022679"/>
    </source>
</evidence>
<dbReference type="GO" id="GO:0003964">
    <property type="term" value="F:RNA-directed DNA polymerase activity"/>
    <property type="evidence" value="ECO:0007669"/>
    <property type="project" value="UniProtKB-KW"/>
</dbReference>
<dbReference type="InterPro" id="IPR043128">
    <property type="entry name" value="Rev_trsase/Diguanyl_cyclase"/>
</dbReference>
<sequence>MQILRSCRCNLRSPSTDRRSDHGPCWWSVVHHCNPSPASSENWLSLDSRTDPRSVVCVRGSRPLLPASDTNYGRPARTVIRSTVRRSDRRSKDSSQLAENSDGSTSDDSQKIEAVKQWPRPTSATDIRSFLGLAGYYRRFVEGFSSIASPLTRLTQKKVKFQWSDDCEKSFAELKTRLTTATVLTLPEGSDGYVIYCDASRVGLGCVLMQRGKVIAYASRQLKVHEKNYPTHDLELAAVVFALKIWRHYLYGVHVDVFTDHKSLQYVFTQKELNLRQRRWLEFLKDYDMSVHYHPVSPMMGVMRFGKKGKLSPRYVGPYRILKRIGKVAYELELPADLAVVHPVFHISLLKKCVGDPASIVPLESVAVKDSLSYEDVPVEILDRQVRRLRNKEVASVKVLWRSQSVEGATWEAEAAMKSKYPHLFPSDSIPA</sequence>
<dbReference type="Gene3D" id="3.30.70.270">
    <property type="match status" value="1"/>
</dbReference>
<keyword evidence="1" id="KW-0808">Transferase</keyword>
<dbReference type="InterPro" id="IPR043502">
    <property type="entry name" value="DNA/RNA_pol_sf"/>
</dbReference>
<dbReference type="Proteomes" id="UP001234989">
    <property type="component" value="Chromosome 9"/>
</dbReference>
<evidence type="ECO:0000256" key="4">
    <source>
        <dbReference type="ARBA" id="ARBA00022759"/>
    </source>
</evidence>
<dbReference type="GO" id="GO:0016787">
    <property type="term" value="F:hydrolase activity"/>
    <property type="evidence" value="ECO:0007669"/>
    <property type="project" value="UniProtKB-KW"/>
</dbReference>
<organism evidence="10 11">
    <name type="scientific">Solanum verrucosum</name>
    <dbReference type="NCBI Taxonomy" id="315347"/>
    <lineage>
        <taxon>Eukaryota</taxon>
        <taxon>Viridiplantae</taxon>
        <taxon>Streptophyta</taxon>
        <taxon>Embryophyta</taxon>
        <taxon>Tracheophyta</taxon>
        <taxon>Spermatophyta</taxon>
        <taxon>Magnoliopsida</taxon>
        <taxon>eudicotyledons</taxon>
        <taxon>Gunneridae</taxon>
        <taxon>Pentapetalae</taxon>
        <taxon>asterids</taxon>
        <taxon>lamiids</taxon>
        <taxon>Solanales</taxon>
        <taxon>Solanaceae</taxon>
        <taxon>Solanoideae</taxon>
        <taxon>Solaneae</taxon>
        <taxon>Solanum</taxon>
    </lineage>
</organism>
<keyword evidence="11" id="KW-1185">Reference proteome</keyword>
<dbReference type="PANTHER" id="PTHR34072:SF59">
    <property type="entry name" value="CCHC-TYPE INTEGRASE"/>
    <property type="match status" value="1"/>
</dbReference>
<evidence type="ECO:0000256" key="7">
    <source>
        <dbReference type="SAM" id="MobiDB-lite"/>
    </source>
</evidence>
<dbReference type="AlphaFoldDB" id="A0AAF0UGN0"/>
<keyword evidence="3" id="KW-0540">Nuclease</keyword>
<dbReference type="Pfam" id="PF17917">
    <property type="entry name" value="RT_RNaseH"/>
    <property type="match status" value="1"/>
</dbReference>
<dbReference type="FunFam" id="3.10.20.370:FF:000001">
    <property type="entry name" value="Retrovirus-related Pol polyprotein from transposon 17.6-like protein"/>
    <property type="match status" value="1"/>
</dbReference>
<accession>A0AAF0UGN0</accession>
<evidence type="ECO:0000256" key="3">
    <source>
        <dbReference type="ARBA" id="ARBA00022722"/>
    </source>
</evidence>
<keyword evidence="5" id="KW-0378">Hydrolase</keyword>
<dbReference type="GO" id="GO:0004519">
    <property type="term" value="F:endonuclease activity"/>
    <property type="evidence" value="ECO:0007669"/>
    <property type="project" value="UniProtKB-KW"/>
</dbReference>
<dbReference type="InterPro" id="IPR056924">
    <property type="entry name" value="SH3_Tf2-1"/>
</dbReference>
<dbReference type="InterPro" id="IPR041373">
    <property type="entry name" value="RT_RNaseH"/>
</dbReference>
<protein>
    <recommendedName>
        <fullName evidence="12">Reverse transcriptase RNase H-like domain-containing protein</fullName>
    </recommendedName>
</protein>